<evidence type="ECO:0000313" key="5">
    <source>
        <dbReference type="Proteomes" id="UP000016481"/>
    </source>
</evidence>
<evidence type="ECO:0000313" key="4">
    <source>
        <dbReference type="EMBL" id="ERH17261.1"/>
    </source>
</evidence>
<dbReference type="GO" id="GO:0003677">
    <property type="term" value="F:DNA binding"/>
    <property type="evidence" value="ECO:0007669"/>
    <property type="project" value="UniProtKB-KW"/>
</dbReference>
<proteinExistence type="inferred from homology"/>
<keyword evidence="2 4" id="KW-0238">DNA-binding</keyword>
<dbReference type="SUPFAM" id="SSF47729">
    <property type="entry name" value="IHF-like DNA-binding proteins"/>
    <property type="match status" value="1"/>
</dbReference>
<dbReference type="InterPro" id="IPR010992">
    <property type="entry name" value="IHF-like_DNA-bd_dom_sf"/>
</dbReference>
<keyword evidence="1" id="KW-0226">DNA condensation</keyword>
<dbReference type="CDD" id="cd14435">
    <property type="entry name" value="SPO1_TF1_like"/>
    <property type="match status" value="1"/>
</dbReference>
<comment type="caution">
    <text evidence="4">The sequence shown here is derived from an EMBL/GenBank/DDBJ whole genome shotgun (WGS) entry which is preliminary data.</text>
</comment>
<dbReference type="GO" id="GO:0030261">
    <property type="term" value="P:chromosome condensation"/>
    <property type="evidence" value="ECO:0007669"/>
    <property type="project" value="UniProtKB-KW"/>
</dbReference>
<sequence length="98" mass="10502">MENTMSVNRTELIAAIAERANLTKTEAEAFLSAFQDVLVENVAKGEAVKITGLMGIERVERAARTGRNPRTGEEIQIPAGYGVKLTVGSTLKKAVANN</sequence>
<evidence type="ECO:0000256" key="2">
    <source>
        <dbReference type="ARBA" id="ARBA00023125"/>
    </source>
</evidence>
<evidence type="ECO:0000256" key="1">
    <source>
        <dbReference type="ARBA" id="ARBA00023067"/>
    </source>
</evidence>
<dbReference type="EMBL" id="AWSC01000020">
    <property type="protein sequence ID" value="ERH17261.1"/>
    <property type="molecule type" value="Genomic_DNA"/>
</dbReference>
<dbReference type="HOGENOM" id="CLU_105066_3_1_11"/>
<accession>U1Q3Z2</accession>
<protein>
    <submittedName>
        <fullName evidence="4">Putative DNA-binding protein HU-alpha</fullName>
    </submittedName>
</protein>
<dbReference type="GO" id="GO:0030527">
    <property type="term" value="F:structural constituent of chromatin"/>
    <property type="evidence" value="ECO:0007669"/>
    <property type="project" value="InterPro"/>
</dbReference>
<dbReference type="SMART" id="SM00411">
    <property type="entry name" value="BHL"/>
    <property type="match status" value="1"/>
</dbReference>
<dbReference type="AlphaFoldDB" id="U1Q3Z2"/>
<evidence type="ECO:0000256" key="3">
    <source>
        <dbReference type="RuleBase" id="RU003939"/>
    </source>
</evidence>
<dbReference type="PATRIC" id="fig|1321817.3.peg.576"/>
<dbReference type="Proteomes" id="UP000016481">
    <property type="component" value="Unassembled WGS sequence"/>
</dbReference>
<organism evidence="4 5">
    <name type="scientific">Actinomyces graevenitzii F0530</name>
    <dbReference type="NCBI Taxonomy" id="1321817"/>
    <lineage>
        <taxon>Bacteria</taxon>
        <taxon>Bacillati</taxon>
        <taxon>Actinomycetota</taxon>
        <taxon>Actinomycetes</taxon>
        <taxon>Actinomycetales</taxon>
        <taxon>Actinomycetaceae</taxon>
        <taxon>Actinomyces</taxon>
    </lineage>
</organism>
<dbReference type="InterPro" id="IPR000119">
    <property type="entry name" value="Hist_DNA-bd"/>
</dbReference>
<dbReference type="PANTHER" id="PTHR33175:SF3">
    <property type="entry name" value="DNA-BINDING PROTEIN HU-BETA"/>
    <property type="match status" value="1"/>
</dbReference>
<reference evidence="4 5" key="1">
    <citation type="submission" date="2013-08" db="EMBL/GenBank/DDBJ databases">
        <authorList>
            <person name="Weinstock G."/>
            <person name="Sodergren E."/>
            <person name="Wylie T."/>
            <person name="Fulton L."/>
            <person name="Fulton R."/>
            <person name="Fronick C."/>
            <person name="O'Laughlin M."/>
            <person name="Godfrey J."/>
            <person name="Miner T."/>
            <person name="Herter B."/>
            <person name="Appelbaum E."/>
            <person name="Cordes M."/>
            <person name="Lek S."/>
            <person name="Wollam A."/>
            <person name="Pepin K.H."/>
            <person name="Palsikar V.B."/>
            <person name="Mitreva M."/>
            <person name="Wilson R.K."/>
        </authorList>
    </citation>
    <scope>NUCLEOTIDE SEQUENCE [LARGE SCALE GENOMIC DNA]</scope>
    <source>
        <strain evidence="4 5">F0530</strain>
    </source>
</reference>
<comment type="similarity">
    <text evidence="3">Belongs to the bacterial histone-like protein family.</text>
</comment>
<dbReference type="Pfam" id="PF00216">
    <property type="entry name" value="Bac_DNA_binding"/>
    <property type="match status" value="1"/>
</dbReference>
<gene>
    <name evidence="4" type="ORF">HMPREF1978_00658</name>
</gene>
<dbReference type="GO" id="GO:0005829">
    <property type="term" value="C:cytosol"/>
    <property type="evidence" value="ECO:0007669"/>
    <property type="project" value="TreeGrafter"/>
</dbReference>
<dbReference type="Gene3D" id="4.10.520.10">
    <property type="entry name" value="IHF-like DNA-binding proteins"/>
    <property type="match status" value="1"/>
</dbReference>
<name>U1Q3Z2_9ACTO</name>
<dbReference type="PANTHER" id="PTHR33175">
    <property type="entry name" value="DNA-BINDING PROTEIN HU"/>
    <property type="match status" value="1"/>
</dbReference>